<accession>A0A9N9PPA3</accession>
<evidence type="ECO:0000256" key="2">
    <source>
        <dbReference type="ARBA" id="ARBA00023239"/>
    </source>
</evidence>
<dbReference type="CDD" id="cd06661">
    <property type="entry name" value="GGCT_like"/>
    <property type="match status" value="1"/>
</dbReference>
<dbReference type="InterPro" id="IPR009288">
    <property type="entry name" value="AIG2-like_dom"/>
</dbReference>
<keyword evidence="7" id="KW-1185">Reference proteome</keyword>
<dbReference type="Proteomes" id="UP000696280">
    <property type="component" value="Unassembled WGS sequence"/>
</dbReference>
<dbReference type="PANTHER" id="PTHR12935">
    <property type="entry name" value="GAMMA-GLUTAMYLCYCLOTRANSFERASE"/>
    <property type="match status" value="1"/>
</dbReference>
<dbReference type="Gene3D" id="3.10.490.10">
    <property type="entry name" value="Gamma-glutamyl cyclotransferase-like"/>
    <property type="match status" value="1"/>
</dbReference>
<gene>
    <name evidence="6" type="ORF">HYFRA_00004862</name>
</gene>
<feature type="active site" description="Proton acceptor" evidence="3">
    <location>
        <position position="76"/>
    </location>
</feature>
<name>A0A9N9PPA3_9HELO</name>
<dbReference type="OrthoDB" id="2924818at2759"/>
<sequence>MHPQTLYFAYGSNLHLTQMSRRCPQSRYLGTGTLPNYKWQINIRGYANIIPSPGDYVKGLCYLLSESDEAALDVNEGVPWAYEKVWMGVECCAGGVRVVGRRVEEVDEVVRGWTYRGKEGEGEVVRMLVYVCRRQEEGRPRGEYVKRIGDGVVDAVKLGVEREYFEKYVEPVMMGETLEETGS</sequence>
<comment type="caution">
    <text evidence="6">The sequence shown here is derived from an EMBL/GenBank/DDBJ whole genome shotgun (WGS) entry which is preliminary data.</text>
</comment>
<evidence type="ECO:0000256" key="4">
    <source>
        <dbReference type="PIRSR" id="PIRSR617939-2"/>
    </source>
</evidence>
<feature type="domain" description="Gamma-glutamylcyclotransferase AIG2-like" evidence="5">
    <location>
        <begin position="7"/>
        <end position="115"/>
    </location>
</feature>
<dbReference type="PANTHER" id="PTHR12935:SF0">
    <property type="entry name" value="GAMMA-GLUTAMYLCYCLOTRANSFERASE"/>
    <property type="match status" value="1"/>
</dbReference>
<keyword evidence="2" id="KW-0456">Lyase</keyword>
<dbReference type="EMBL" id="CAJVRL010000002">
    <property type="protein sequence ID" value="CAG8949237.1"/>
    <property type="molecule type" value="Genomic_DNA"/>
</dbReference>
<dbReference type="Pfam" id="PF06094">
    <property type="entry name" value="GGACT"/>
    <property type="match status" value="1"/>
</dbReference>
<feature type="binding site" evidence="4">
    <location>
        <begin position="7"/>
        <end position="12"/>
    </location>
    <ligand>
        <name>substrate</name>
    </ligand>
</feature>
<evidence type="ECO:0000313" key="6">
    <source>
        <dbReference type="EMBL" id="CAG8949237.1"/>
    </source>
</evidence>
<reference evidence="6" key="1">
    <citation type="submission" date="2021-07" db="EMBL/GenBank/DDBJ databases">
        <authorList>
            <person name="Durling M."/>
        </authorList>
    </citation>
    <scope>NUCLEOTIDE SEQUENCE</scope>
</reference>
<dbReference type="GO" id="GO:0003839">
    <property type="term" value="F:gamma-glutamylcyclotransferase activity"/>
    <property type="evidence" value="ECO:0007669"/>
    <property type="project" value="UniProtKB-EC"/>
</dbReference>
<dbReference type="InterPro" id="IPR017939">
    <property type="entry name" value="G-Glutamylcylcotransferase"/>
</dbReference>
<organism evidence="6 7">
    <name type="scientific">Hymenoscyphus fraxineus</name>
    <dbReference type="NCBI Taxonomy" id="746836"/>
    <lineage>
        <taxon>Eukaryota</taxon>
        <taxon>Fungi</taxon>
        <taxon>Dikarya</taxon>
        <taxon>Ascomycota</taxon>
        <taxon>Pezizomycotina</taxon>
        <taxon>Leotiomycetes</taxon>
        <taxon>Helotiales</taxon>
        <taxon>Helotiaceae</taxon>
        <taxon>Hymenoscyphus</taxon>
    </lineage>
</organism>
<evidence type="ECO:0000313" key="7">
    <source>
        <dbReference type="Proteomes" id="UP000696280"/>
    </source>
</evidence>
<dbReference type="EC" id="4.3.2.9" evidence="1"/>
<evidence type="ECO:0000256" key="3">
    <source>
        <dbReference type="PIRSR" id="PIRSR617939-1"/>
    </source>
</evidence>
<dbReference type="AlphaFoldDB" id="A0A9N9PPA3"/>
<evidence type="ECO:0000259" key="5">
    <source>
        <dbReference type="Pfam" id="PF06094"/>
    </source>
</evidence>
<dbReference type="InterPro" id="IPR036568">
    <property type="entry name" value="GGCT-like_sf"/>
</dbReference>
<dbReference type="InterPro" id="IPR013024">
    <property type="entry name" value="GGCT-like"/>
</dbReference>
<protein>
    <recommendedName>
        <fullName evidence="1">gamma-glutamylcyclotransferase</fullName>
        <ecNumber evidence="1">4.3.2.9</ecNumber>
    </recommendedName>
</protein>
<evidence type="ECO:0000256" key="1">
    <source>
        <dbReference type="ARBA" id="ARBA00012346"/>
    </source>
</evidence>
<proteinExistence type="predicted"/>
<dbReference type="SUPFAM" id="SSF110857">
    <property type="entry name" value="Gamma-glutamyl cyclotransferase-like"/>
    <property type="match status" value="1"/>
</dbReference>